<reference evidence="3 4" key="1">
    <citation type="journal article" date="2008" name="Nature">
        <title>The genome of the model beetle and pest Tribolium castaneum.</title>
        <authorList>
            <consortium name="Tribolium Genome Sequencing Consortium"/>
            <person name="Richards S."/>
            <person name="Gibbs R.A."/>
            <person name="Weinstock G.M."/>
            <person name="Brown S.J."/>
            <person name="Denell R."/>
            <person name="Beeman R.W."/>
            <person name="Gibbs R."/>
            <person name="Beeman R.W."/>
            <person name="Brown S.J."/>
            <person name="Bucher G."/>
            <person name="Friedrich M."/>
            <person name="Grimmelikhuijzen C.J."/>
            <person name="Klingler M."/>
            <person name="Lorenzen M."/>
            <person name="Richards S."/>
            <person name="Roth S."/>
            <person name="Schroder R."/>
            <person name="Tautz D."/>
            <person name="Zdobnov E.M."/>
            <person name="Muzny D."/>
            <person name="Gibbs R.A."/>
            <person name="Weinstock G.M."/>
            <person name="Attaway T."/>
            <person name="Bell S."/>
            <person name="Buhay C.J."/>
            <person name="Chandrabose M.N."/>
            <person name="Chavez D."/>
            <person name="Clerk-Blankenburg K.P."/>
            <person name="Cree A."/>
            <person name="Dao M."/>
            <person name="Davis C."/>
            <person name="Chacko J."/>
            <person name="Dinh H."/>
            <person name="Dugan-Rocha S."/>
            <person name="Fowler G."/>
            <person name="Garner T.T."/>
            <person name="Garnes J."/>
            <person name="Gnirke A."/>
            <person name="Hawes A."/>
            <person name="Hernandez J."/>
            <person name="Hines S."/>
            <person name="Holder M."/>
            <person name="Hume J."/>
            <person name="Jhangiani S.N."/>
            <person name="Joshi V."/>
            <person name="Khan Z.M."/>
            <person name="Jackson L."/>
            <person name="Kovar C."/>
            <person name="Kowis A."/>
            <person name="Lee S."/>
            <person name="Lewis L.R."/>
            <person name="Margolis J."/>
            <person name="Morgan M."/>
            <person name="Nazareth L.V."/>
            <person name="Nguyen N."/>
            <person name="Okwuonu G."/>
            <person name="Parker D."/>
            <person name="Richards S."/>
            <person name="Ruiz S.J."/>
            <person name="Santibanez J."/>
            <person name="Savard J."/>
            <person name="Scherer S.E."/>
            <person name="Schneider B."/>
            <person name="Sodergren E."/>
            <person name="Tautz D."/>
            <person name="Vattahil S."/>
            <person name="Villasana D."/>
            <person name="White C.S."/>
            <person name="Wright R."/>
            <person name="Park Y."/>
            <person name="Beeman R.W."/>
            <person name="Lord J."/>
            <person name="Oppert B."/>
            <person name="Lorenzen M."/>
            <person name="Brown S."/>
            <person name="Wang L."/>
            <person name="Savard J."/>
            <person name="Tautz D."/>
            <person name="Richards S."/>
            <person name="Weinstock G."/>
            <person name="Gibbs R.A."/>
            <person name="Liu Y."/>
            <person name="Worley K."/>
            <person name="Weinstock G."/>
            <person name="Elsik C.G."/>
            <person name="Reese J.T."/>
            <person name="Elhaik E."/>
            <person name="Landan G."/>
            <person name="Graur D."/>
            <person name="Arensburger P."/>
            <person name="Atkinson P."/>
            <person name="Beeman R.W."/>
            <person name="Beidler J."/>
            <person name="Brown S.J."/>
            <person name="Demuth J.P."/>
            <person name="Drury D.W."/>
            <person name="Du Y.Z."/>
            <person name="Fujiwara H."/>
            <person name="Lorenzen M."/>
            <person name="Maselli V."/>
            <person name="Osanai M."/>
            <person name="Park Y."/>
            <person name="Robertson H.M."/>
            <person name="Tu Z."/>
            <person name="Wang J.J."/>
            <person name="Wang S."/>
            <person name="Richards S."/>
            <person name="Song H."/>
            <person name="Zhang L."/>
            <person name="Sodergren E."/>
            <person name="Werner D."/>
            <person name="Stanke M."/>
            <person name="Morgenstern B."/>
            <person name="Solovyev V."/>
            <person name="Kosarev P."/>
            <person name="Brown G."/>
            <person name="Chen H.C."/>
            <person name="Ermolaeva O."/>
            <person name="Hlavina W."/>
            <person name="Kapustin Y."/>
            <person name="Kiryutin B."/>
            <person name="Kitts P."/>
            <person name="Maglott D."/>
            <person name="Pruitt K."/>
            <person name="Sapojnikov V."/>
            <person name="Souvorov A."/>
            <person name="Mackey A.J."/>
            <person name="Waterhouse R.M."/>
            <person name="Wyder S."/>
            <person name="Zdobnov E.M."/>
            <person name="Zdobnov E.M."/>
            <person name="Wyder S."/>
            <person name="Kriventseva E.V."/>
            <person name="Kadowaki T."/>
            <person name="Bork P."/>
            <person name="Aranda M."/>
            <person name="Bao R."/>
            <person name="Beermann A."/>
            <person name="Berns N."/>
            <person name="Bolognesi R."/>
            <person name="Bonneton F."/>
            <person name="Bopp D."/>
            <person name="Brown S.J."/>
            <person name="Bucher G."/>
            <person name="Butts T."/>
            <person name="Chaumot A."/>
            <person name="Denell R.E."/>
            <person name="Ferrier D.E."/>
            <person name="Friedrich M."/>
            <person name="Gordon C.M."/>
            <person name="Jindra M."/>
            <person name="Klingler M."/>
            <person name="Lan Q."/>
            <person name="Lattorff H.M."/>
            <person name="Laudet V."/>
            <person name="von Levetsow C."/>
            <person name="Liu Z."/>
            <person name="Lutz R."/>
            <person name="Lynch J.A."/>
            <person name="da Fonseca R.N."/>
            <person name="Posnien N."/>
            <person name="Reuter R."/>
            <person name="Roth S."/>
            <person name="Savard J."/>
            <person name="Schinko J.B."/>
            <person name="Schmitt C."/>
            <person name="Schoppmeier M."/>
            <person name="Schroder R."/>
            <person name="Shippy T.D."/>
            <person name="Simonnet F."/>
            <person name="Marques-Souza H."/>
            <person name="Tautz D."/>
            <person name="Tomoyasu Y."/>
            <person name="Trauner J."/>
            <person name="Van der Zee M."/>
            <person name="Vervoort M."/>
            <person name="Wittkopp N."/>
            <person name="Wimmer E.A."/>
            <person name="Yang X."/>
            <person name="Jones A.K."/>
            <person name="Sattelle D.B."/>
            <person name="Ebert P.R."/>
            <person name="Nelson D."/>
            <person name="Scott J.G."/>
            <person name="Beeman R.W."/>
            <person name="Muthukrishnan S."/>
            <person name="Kramer K.J."/>
            <person name="Arakane Y."/>
            <person name="Beeman R.W."/>
            <person name="Zhu Q."/>
            <person name="Hogenkamp D."/>
            <person name="Dixit R."/>
            <person name="Oppert B."/>
            <person name="Jiang H."/>
            <person name="Zou Z."/>
            <person name="Marshall J."/>
            <person name="Elpidina E."/>
            <person name="Vinokurov K."/>
            <person name="Oppert C."/>
            <person name="Zou Z."/>
            <person name="Evans J."/>
            <person name="Lu Z."/>
            <person name="Zhao P."/>
            <person name="Sumathipala N."/>
            <person name="Altincicek B."/>
            <person name="Vilcinskas A."/>
            <person name="Williams M."/>
            <person name="Hultmark D."/>
            <person name="Hetru C."/>
            <person name="Jiang H."/>
            <person name="Grimmelikhuijzen C.J."/>
            <person name="Hauser F."/>
            <person name="Cazzamali G."/>
            <person name="Williamson M."/>
            <person name="Park Y."/>
            <person name="Li B."/>
            <person name="Tanaka Y."/>
            <person name="Predel R."/>
            <person name="Neupert S."/>
            <person name="Schachtner J."/>
            <person name="Verleyen P."/>
            <person name="Raible F."/>
            <person name="Bork P."/>
            <person name="Friedrich M."/>
            <person name="Walden K.K."/>
            <person name="Robertson H.M."/>
            <person name="Angeli S."/>
            <person name="Foret S."/>
            <person name="Bucher G."/>
            <person name="Schuetz S."/>
            <person name="Maleszka R."/>
            <person name="Wimmer E.A."/>
            <person name="Beeman R.W."/>
            <person name="Lorenzen M."/>
            <person name="Tomoyasu Y."/>
            <person name="Miller S.C."/>
            <person name="Grossmann D."/>
            <person name="Bucher G."/>
        </authorList>
    </citation>
    <scope>NUCLEOTIDE SEQUENCE [LARGE SCALE GENOMIC DNA]</scope>
    <source>
        <strain evidence="3 4">Georgia GA2</strain>
    </source>
</reference>
<gene>
    <name evidence="3" type="primary">AUGUSTUS-3.0.2_33116</name>
    <name evidence="3" type="ORF">TcasGA2_TC033116</name>
</gene>
<dbReference type="InterPro" id="IPR028031">
    <property type="entry name" value="DUF4460"/>
</dbReference>
<dbReference type="PANTHER" id="PTHR31596">
    <property type="entry name" value="T-CELL ACTIVATION INHIBITOR, MITOCHONDRIAL"/>
    <property type="match status" value="1"/>
</dbReference>
<evidence type="ECO:0000313" key="3">
    <source>
        <dbReference type="EMBL" id="KYB27165.1"/>
    </source>
</evidence>
<dbReference type="Proteomes" id="UP000007266">
    <property type="component" value="Linkage group 5"/>
</dbReference>
<dbReference type="Pfam" id="PF14688">
    <property type="entry name" value="DUF4461"/>
    <property type="match status" value="1"/>
</dbReference>
<reference evidence="3 4" key="2">
    <citation type="journal article" date="2010" name="Nucleic Acids Res.">
        <title>BeetleBase in 2010: revisions to provide comprehensive genomic information for Tribolium castaneum.</title>
        <authorList>
            <person name="Kim H.S."/>
            <person name="Murphy T."/>
            <person name="Xia J."/>
            <person name="Caragea D."/>
            <person name="Park Y."/>
            <person name="Beeman R.W."/>
            <person name="Lorenzen M.D."/>
            <person name="Butcher S."/>
            <person name="Manak J.R."/>
            <person name="Brown S.J."/>
        </authorList>
    </citation>
    <scope>GENOME REANNOTATION</scope>
    <source>
        <strain evidence="3 4">Georgia GA2</strain>
    </source>
</reference>
<organism evidence="3 4">
    <name type="scientific">Tribolium castaneum</name>
    <name type="common">Red flour beetle</name>
    <dbReference type="NCBI Taxonomy" id="7070"/>
    <lineage>
        <taxon>Eukaryota</taxon>
        <taxon>Metazoa</taxon>
        <taxon>Ecdysozoa</taxon>
        <taxon>Arthropoda</taxon>
        <taxon>Hexapoda</taxon>
        <taxon>Insecta</taxon>
        <taxon>Pterygota</taxon>
        <taxon>Neoptera</taxon>
        <taxon>Endopterygota</taxon>
        <taxon>Coleoptera</taxon>
        <taxon>Polyphaga</taxon>
        <taxon>Cucujiformia</taxon>
        <taxon>Tenebrionidae</taxon>
        <taxon>Tenebrionidae incertae sedis</taxon>
        <taxon>Tribolium</taxon>
    </lineage>
</organism>
<dbReference type="STRING" id="7070.A0A139WH37"/>
<dbReference type="Pfam" id="PF14687">
    <property type="entry name" value="DUF4460"/>
    <property type="match status" value="1"/>
</dbReference>
<accession>A0A139WH37</accession>
<dbReference type="InParanoid" id="A0A139WH37"/>
<dbReference type="OMA" id="KLHISHY"/>
<evidence type="ECO:0000313" key="4">
    <source>
        <dbReference type="Proteomes" id="UP000007266"/>
    </source>
</evidence>
<protein>
    <submittedName>
        <fullName evidence="3">T-cell activation inhibitor, mitochondrial-like Protein</fullName>
    </submittedName>
</protein>
<dbReference type="InterPro" id="IPR027989">
    <property type="entry name" value="DUF4461"/>
</dbReference>
<dbReference type="PANTHER" id="PTHR31596:SF1">
    <property type="entry name" value="T-CELL ACTIVATION INHIBITOR, MITOCHONDRIAL"/>
    <property type="match status" value="1"/>
</dbReference>
<proteinExistence type="predicted"/>
<keyword evidence="4" id="KW-1185">Reference proteome</keyword>
<feature type="domain" description="DUF4461" evidence="2">
    <location>
        <begin position="173"/>
        <end position="481"/>
    </location>
</feature>
<evidence type="ECO:0000259" key="1">
    <source>
        <dbReference type="Pfam" id="PF14687"/>
    </source>
</evidence>
<name>A0A139WH37_TRICA</name>
<dbReference type="InterPro" id="IPR027986">
    <property type="entry name" value="TCAIM"/>
</dbReference>
<dbReference type="AlphaFoldDB" id="A0A139WH37"/>
<feature type="domain" description="DUF4460" evidence="1">
    <location>
        <begin position="20"/>
        <end position="117"/>
    </location>
</feature>
<dbReference type="eggNOG" id="ENOG502QTGC">
    <property type="taxonomic scope" value="Eukaryota"/>
</dbReference>
<dbReference type="EMBL" id="KQ971343">
    <property type="protein sequence ID" value="KYB27165.1"/>
    <property type="molecule type" value="Genomic_DNA"/>
</dbReference>
<evidence type="ECO:0000259" key="2">
    <source>
        <dbReference type="Pfam" id="PF14688"/>
    </source>
</evidence>
<sequence>MLHSLRHYGEVHQKLVTCVRHLTTTEVSTALRPFYFNVHPDLFGQYPSQRAINENSLKQLSSIIETLQAKRWTKPASLQFYLRDKKCEEGTFRLIKIYLSERDIREAVLTILRACDLPTEYVDKIPKPPPEPKKETVRINTSNIDFSKVNENDPIFGPIVMRQKINEAKEALKLRNWLVKNYQSALEKLEANRPLREEVDRLRKKIAQQWKLTDVRWDCGWNVTHFRGCLQSFMSLAEQHPEVMHVLKGRTLVFAPFTGISLEGHIMLNSGEVRHNWLDLIKNVRKHDKILFRIPGFEKSVSQVLRGIKVGRRKFMPKVLAGEYERNLQQITTSLSDYRGRRGFPKQWPQSLEEFEIVVETEAGPLMVSPTGQFIVPSSLPGFLLVNFITTNLEHAKEKMTEYKNDKYIERSLQKQCMDEFKLFNLRKDDNITPDLMIKCCERLLEKKIDIEQYLNGIHLNVATYYSVLSDGVVCIPWNWKL</sequence>
<dbReference type="OrthoDB" id="4238at2759"/>
<dbReference type="FunCoup" id="A0A139WH37">
    <property type="interactions" value="632"/>
</dbReference>
<dbReference type="KEGG" id="tca:100142438"/>
<dbReference type="GO" id="GO:0005739">
    <property type="term" value="C:mitochondrion"/>
    <property type="evidence" value="ECO:0000318"/>
    <property type="project" value="GO_Central"/>
</dbReference>